<dbReference type="InterPro" id="IPR002293">
    <property type="entry name" value="AA/rel_permease1"/>
</dbReference>
<dbReference type="eggNOG" id="KOG1287">
    <property type="taxonomic scope" value="Eukaryota"/>
</dbReference>
<feature type="transmembrane region" description="Helical" evidence="8">
    <location>
        <begin position="179"/>
        <end position="202"/>
    </location>
</feature>
<feature type="transmembrane region" description="Helical" evidence="8">
    <location>
        <begin position="439"/>
        <end position="462"/>
    </location>
</feature>
<comment type="similarity">
    <text evidence="7">Belongs to the amino acid-polyamine-organocation (APC) superfamily. Polyamine:cation symporter (PHS) (TC 2.A.3.12) family.</text>
</comment>
<feature type="transmembrane region" description="Helical" evidence="8">
    <location>
        <begin position="114"/>
        <end position="132"/>
    </location>
</feature>
<evidence type="ECO:0000256" key="8">
    <source>
        <dbReference type="SAM" id="Phobius"/>
    </source>
</evidence>
<feature type="transmembrane region" description="Helical" evidence="8">
    <location>
        <begin position="89"/>
        <end position="108"/>
    </location>
</feature>
<accession>A0A0D3JTL3</accession>
<dbReference type="RefSeq" id="XP_005779277.1">
    <property type="nucleotide sequence ID" value="XM_005779220.1"/>
</dbReference>
<reference evidence="10" key="1">
    <citation type="journal article" date="2013" name="Nature">
        <title>Pan genome of the phytoplankton Emiliania underpins its global distribution.</title>
        <authorList>
            <person name="Read B.A."/>
            <person name="Kegel J."/>
            <person name="Klute M.J."/>
            <person name="Kuo A."/>
            <person name="Lefebvre S.C."/>
            <person name="Maumus F."/>
            <person name="Mayer C."/>
            <person name="Miller J."/>
            <person name="Monier A."/>
            <person name="Salamov A."/>
            <person name="Young J."/>
            <person name="Aguilar M."/>
            <person name="Claverie J.M."/>
            <person name="Frickenhaus S."/>
            <person name="Gonzalez K."/>
            <person name="Herman E.K."/>
            <person name="Lin Y.C."/>
            <person name="Napier J."/>
            <person name="Ogata H."/>
            <person name="Sarno A.F."/>
            <person name="Shmutz J."/>
            <person name="Schroeder D."/>
            <person name="de Vargas C."/>
            <person name="Verret F."/>
            <person name="von Dassow P."/>
            <person name="Valentin K."/>
            <person name="Van de Peer Y."/>
            <person name="Wheeler G."/>
            <person name="Dacks J.B."/>
            <person name="Delwiche C.F."/>
            <person name="Dyhrman S.T."/>
            <person name="Glockner G."/>
            <person name="John U."/>
            <person name="Richards T."/>
            <person name="Worden A.Z."/>
            <person name="Zhang X."/>
            <person name="Grigoriev I.V."/>
            <person name="Allen A.E."/>
            <person name="Bidle K."/>
            <person name="Borodovsky M."/>
            <person name="Bowler C."/>
            <person name="Brownlee C."/>
            <person name="Cock J.M."/>
            <person name="Elias M."/>
            <person name="Gladyshev V.N."/>
            <person name="Groth M."/>
            <person name="Guda C."/>
            <person name="Hadaegh A."/>
            <person name="Iglesias-Rodriguez M.D."/>
            <person name="Jenkins J."/>
            <person name="Jones B.M."/>
            <person name="Lawson T."/>
            <person name="Leese F."/>
            <person name="Lindquist E."/>
            <person name="Lobanov A."/>
            <person name="Lomsadze A."/>
            <person name="Malik S.B."/>
            <person name="Marsh M.E."/>
            <person name="Mackinder L."/>
            <person name="Mock T."/>
            <person name="Mueller-Roeber B."/>
            <person name="Pagarete A."/>
            <person name="Parker M."/>
            <person name="Probert I."/>
            <person name="Quesneville H."/>
            <person name="Raines C."/>
            <person name="Rensing S.A."/>
            <person name="Riano-Pachon D.M."/>
            <person name="Richier S."/>
            <person name="Rokitta S."/>
            <person name="Shiraiwa Y."/>
            <person name="Soanes D.M."/>
            <person name="van der Giezen M."/>
            <person name="Wahlund T.M."/>
            <person name="Williams B."/>
            <person name="Wilson W."/>
            <person name="Wolfe G."/>
            <person name="Wurch L.L."/>
        </authorList>
    </citation>
    <scope>NUCLEOTIDE SEQUENCE</scope>
</reference>
<keyword evidence="4 8" id="KW-0812">Transmembrane</keyword>
<feature type="transmembrane region" description="Helical" evidence="8">
    <location>
        <begin position="297"/>
        <end position="318"/>
    </location>
</feature>
<evidence type="ECO:0000256" key="1">
    <source>
        <dbReference type="ARBA" id="ARBA00004651"/>
    </source>
</evidence>
<feature type="transmembrane region" description="Helical" evidence="8">
    <location>
        <begin position="34"/>
        <end position="52"/>
    </location>
</feature>
<dbReference type="STRING" id="2903.R1CUX7"/>
<dbReference type="GO" id="GO:0005886">
    <property type="term" value="C:plasma membrane"/>
    <property type="evidence" value="ECO:0007669"/>
    <property type="project" value="UniProtKB-SubCell"/>
</dbReference>
<keyword evidence="10" id="KW-1185">Reference proteome</keyword>
<dbReference type="InterPro" id="IPR044566">
    <property type="entry name" value="RMV1-like"/>
</dbReference>
<evidence type="ECO:0000256" key="7">
    <source>
        <dbReference type="ARBA" id="ARBA00024041"/>
    </source>
</evidence>
<feature type="transmembrane region" description="Helical" evidence="8">
    <location>
        <begin position="324"/>
        <end position="343"/>
    </location>
</feature>
<protein>
    <submittedName>
        <fullName evidence="9">Uncharacterized protein</fullName>
    </submittedName>
</protein>
<feature type="transmembrane region" description="Helical" evidence="8">
    <location>
        <begin position="152"/>
        <end position="173"/>
    </location>
</feature>
<dbReference type="OMA" id="FPQDGGY"/>
<organism evidence="9 10">
    <name type="scientific">Emiliania huxleyi (strain CCMP1516)</name>
    <dbReference type="NCBI Taxonomy" id="280463"/>
    <lineage>
        <taxon>Eukaryota</taxon>
        <taxon>Haptista</taxon>
        <taxon>Haptophyta</taxon>
        <taxon>Prymnesiophyceae</taxon>
        <taxon>Isochrysidales</taxon>
        <taxon>Noelaerhabdaceae</taxon>
        <taxon>Emiliania</taxon>
    </lineage>
</organism>
<evidence type="ECO:0000256" key="6">
    <source>
        <dbReference type="ARBA" id="ARBA00023136"/>
    </source>
</evidence>
<keyword evidence="3" id="KW-1003">Cell membrane</keyword>
<name>A0A0D3JTL3_EMIH1</name>
<dbReference type="PANTHER" id="PTHR45826:SF2">
    <property type="entry name" value="AMINO ACID TRANSPORTER"/>
    <property type="match status" value="1"/>
</dbReference>
<dbReference type="AlphaFoldDB" id="A0A0D3JTL3"/>
<dbReference type="EnsemblProtists" id="EOD26848">
    <property type="protein sequence ID" value="EOD26848"/>
    <property type="gene ID" value="EMIHUDRAFT_73488"/>
</dbReference>
<dbReference type="Gene3D" id="1.20.1740.10">
    <property type="entry name" value="Amino acid/polyamine transporter I"/>
    <property type="match status" value="1"/>
</dbReference>
<sequence length="515" mass="55036">MEGREGSGARSKKIPAPVLIETPTKSTRPKPLRLLAVVSIVFFNVSGGPLGSEGAVSSFGPIRGLLMVVAFAFCFSMPQAMMTAELSTAFPVNGGYSIWVQTAFGTFWGVQESYWSWCSGVVDTAIYPVLLYSAAQQLLSSSGCATEYGVKLAVLTVFVLPNVFSSALVGNMLTSMSLIAMAPFVALCVVGLPRLDLSYFLLPVRTLNWRVALLLTGIRSRRGLSILYWNLSGFDCASTVSGEVDEPNRTFPLALFLALLAIVASYLLPLFVSVGLDPDWDCWVDGSLLRVAGKYGGPWLGAWMLLTSTLGNWGLFAAELLEDSYQLLGMVEMGLAPAFLGGVSARDTPVRIIMLQYVIIALLVSLDFESILCIDNFFSAAAAALEFVALIKLRVSRPELARAYHIPLSGTLPLSLFLSLPIAVSLAVCYVTLVEAADSAGIIVCGLLVGVALYVPFALGWAGEMDSRRLSRAAAEVSPKLAPTATGALLGFHYGSQRTVSRVSAISSRRSSGLF</sequence>
<dbReference type="Pfam" id="PF13520">
    <property type="entry name" value="AA_permease_2"/>
    <property type="match status" value="1"/>
</dbReference>
<dbReference type="HOGENOM" id="CLU_007946_17_2_1"/>
<dbReference type="GeneID" id="17272391"/>
<evidence type="ECO:0000256" key="5">
    <source>
        <dbReference type="ARBA" id="ARBA00022989"/>
    </source>
</evidence>
<dbReference type="PANTHER" id="PTHR45826">
    <property type="entry name" value="POLYAMINE TRANSPORTER PUT1"/>
    <property type="match status" value="1"/>
</dbReference>
<evidence type="ECO:0000256" key="2">
    <source>
        <dbReference type="ARBA" id="ARBA00022448"/>
    </source>
</evidence>
<dbReference type="KEGG" id="ehx:EMIHUDRAFT_73488"/>
<dbReference type="GO" id="GO:0015203">
    <property type="term" value="F:polyamine transmembrane transporter activity"/>
    <property type="evidence" value="ECO:0007669"/>
    <property type="project" value="UniProtKB-ARBA"/>
</dbReference>
<reference evidence="9" key="2">
    <citation type="submission" date="2024-10" db="UniProtKB">
        <authorList>
            <consortium name="EnsemblProtists"/>
        </authorList>
    </citation>
    <scope>IDENTIFICATION</scope>
</reference>
<comment type="subcellular location">
    <subcellularLocation>
        <location evidence="1">Cell membrane</location>
        <topology evidence="1">Multi-pass membrane protein</topology>
    </subcellularLocation>
</comment>
<feature type="transmembrane region" description="Helical" evidence="8">
    <location>
        <begin position="414"/>
        <end position="433"/>
    </location>
</feature>
<evidence type="ECO:0000256" key="4">
    <source>
        <dbReference type="ARBA" id="ARBA00022692"/>
    </source>
</evidence>
<dbReference type="Proteomes" id="UP000013827">
    <property type="component" value="Unassembled WGS sequence"/>
</dbReference>
<keyword evidence="6 8" id="KW-0472">Membrane</keyword>
<feature type="transmembrane region" description="Helical" evidence="8">
    <location>
        <begin position="350"/>
        <end position="368"/>
    </location>
</feature>
<dbReference type="PaxDb" id="2903-EOD26848"/>
<feature type="transmembrane region" description="Helical" evidence="8">
    <location>
        <begin position="253"/>
        <end position="276"/>
    </location>
</feature>
<dbReference type="PIRSF" id="PIRSF006060">
    <property type="entry name" value="AA_transporter"/>
    <property type="match status" value="1"/>
</dbReference>
<proteinExistence type="inferred from homology"/>
<evidence type="ECO:0000256" key="3">
    <source>
        <dbReference type="ARBA" id="ARBA00022475"/>
    </source>
</evidence>
<evidence type="ECO:0000313" key="10">
    <source>
        <dbReference type="Proteomes" id="UP000013827"/>
    </source>
</evidence>
<feature type="transmembrane region" description="Helical" evidence="8">
    <location>
        <begin position="58"/>
        <end position="77"/>
    </location>
</feature>
<keyword evidence="2" id="KW-0813">Transport</keyword>
<keyword evidence="5 8" id="KW-1133">Transmembrane helix</keyword>
<evidence type="ECO:0000313" key="9">
    <source>
        <dbReference type="EnsemblProtists" id="EOD26848"/>
    </source>
</evidence>